<evidence type="ECO:0000256" key="4">
    <source>
        <dbReference type="ARBA" id="ARBA00022989"/>
    </source>
</evidence>
<evidence type="ECO:0000313" key="8">
    <source>
        <dbReference type="Proteomes" id="UP000544107"/>
    </source>
</evidence>
<keyword evidence="6" id="KW-1003">Cell membrane</keyword>
<keyword evidence="4 6" id="KW-1133">Transmembrane helix</keyword>
<comment type="caution">
    <text evidence="7">The sequence shown here is derived from an EMBL/GenBank/DDBJ whole genome shotgun (WGS) entry which is preliminary data.</text>
</comment>
<dbReference type="Pfam" id="PF02104">
    <property type="entry name" value="SURF1"/>
    <property type="match status" value="1"/>
</dbReference>
<evidence type="ECO:0000256" key="3">
    <source>
        <dbReference type="ARBA" id="ARBA00022692"/>
    </source>
</evidence>
<sequence>MGHASFEHQHDADEPGHDAKRALRQKIKAGGMKMPPDPFEEHEMAAQQPERQFTAKKLALCGFLLLATAAFIALGIWQIERLGWKRALIARVDARVHAEPVEMPAPPQWQAINRDDDEYRHIRAEGVFQNDKETLVYASTELGAGYWVITPLKTVNDGTVLINRGFVPIERKDSASRSAGQISTPVSVSGLLRISEPNGTLLRSNDPGADRWYSRDVQAIAQKRDLGTVAPFFIDADKTDNPGGYPVGGLTQVKFPNSHLQYAITWFVMAAMSVVFLWFLITHKQTQIAPEQ</sequence>
<dbReference type="InterPro" id="IPR045214">
    <property type="entry name" value="Surf1/Surf4"/>
</dbReference>
<comment type="subcellular location">
    <subcellularLocation>
        <location evidence="6">Cell membrane</location>
        <topology evidence="6">Multi-pass membrane protein</topology>
    </subcellularLocation>
    <subcellularLocation>
        <location evidence="1">Membrane</location>
    </subcellularLocation>
</comment>
<evidence type="ECO:0000256" key="1">
    <source>
        <dbReference type="ARBA" id="ARBA00004370"/>
    </source>
</evidence>
<keyword evidence="3 6" id="KW-0812">Transmembrane</keyword>
<keyword evidence="5 6" id="KW-0472">Membrane</keyword>
<reference evidence="7 8" key="1">
    <citation type="submission" date="2020-08" db="EMBL/GenBank/DDBJ databases">
        <title>Genomic Encyclopedia of Type Strains, Phase IV (KMG-IV): sequencing the most valuable type-strain genomes for metagenomic binning, comparative biology and taxonomic classification.</title>
        <authorList>
            <person name="Goeker M."/>
        </authorList>
    </citation>
    <scope>NUCLEOTIDE SEQUENCE [LARGE SCALE GENOMIC DNA]</scope>
    <source>
        <strain evidence="7 8">DSM 100021</strain>
    </source>
</reference>
<evidence type="ECO:0000313" key="7">
    <source>
        <dbReference type="EMBL" id="MBB4009951.1"/>
    </source>
</evidence>
<comment type="similarity">
    <text evidence="2 6">Belongs to the SURF1 family.</text>
</comment>
<protein>
    <recommendedName>
        <fullName evidence="6">SURF1-like protein</fullName>
    </recommendedName>
</protein>
<evidence type="ECO:0000256" key="5">
    <source>
        <dbReference type="ARBA" id="ARBA00023136"/>
    </source>
</evidence>
<dbReference type="InterPro" id="IPR002994">
    <property type="entry name" value="Surf1/Shy1"/>
</dbReference>
<dbReference type="GO" id="GO:0005886">
    <property type="term" value="C:plasma membrane"/>
    <property type="evidence" value="ECO:0007669"/>
    <property type="project" value="UniProtKB-SubCell"/>
</dbReference>
<name>A0A7W6HR92_9HYPH</name>
<organism evidence="7 8">
    <name type="scientific">Allorhizobium taibaishanense</name>
    <dbReference type="NCBI Taxonomy" id="887144"/>
    <lineage>
        <taxon>Bacteria</taxon>
        <taxon>Pseudomonadati</taxon>
        <taxon>Pseudomonadota</taxon>
        <taxon>Alphaproteobacteria</taxon>
        <taxon>Hyphomicrobiales</taxon>
        <taxon>Rhizobiaceae</taxon>
        <taxon>Rhizobium/Agrobacterium group</taxon>
        <taxon>Allorhizobium</taxon>
    </lineage>
</organism>
<gene>
    <name evidence="7" type="ORF">GGQ71_004248</name>
</gene>
<evidence type="ECO:0000256" key="6">
    <source>
        <dbReference type="RuleBase" id="RU363076"/>
    </source>
</evidence>
<evidence type="ECO:0000256" key="2">
    <source>
        <dbReference type="ARBA" id="ARBA00007165"/>
    </source>
</evidence>
<dbReference type="Proteomes" id="UP000544107">
    <property type="component" value="Unassembled WGS sequence"/>
</dbReference>
<dbReference type="PANTHER" id="PTHR23427:SF2">
    <property type="entry name" value="SURFEIT LOCUS PROTEIN 1"/>
    <property type="match status" value="1"/>
</dbReference>
<dbReference type="PROSITE" id="PS50895">
    <property type="entry name" value="SURF1"/>
    <property type="match status" value="1"/>
</dbReference>
<proteinExistence type="inferred from homology"/>
<feature type="transmembrane region" description="Helical" evidence="6">
    <location>
        <begin position="260"/>
        <end position="281"/>
    </location>
</feature>
<dbReference type="AlphaFoldDB" id="A0A7W6HR92"/>
<dbReference type="PANTHER" id="PTHR23427">
    <property type="entry name" value="SURFEIT LOCUS PROTEIN"/>
    <property type="match status" value="1"/>
</dbReference>
<accession>A0A7W6HR92</accession>
<dbReference type="EMBL" id="JACIED010000006">
    <property type="protein sequence ID" value="MBB4009951.1"/>
    <property type="molecule type" value="Genomic_DNA"/>
</dbReference>
<dbReference type="CDD" id="cd06662">
    <property type="entry name" value="SURF1"/>
    <property type="match status" value="1"/>
</dbReference>
<feature type="transmembrane region" description="Helical" evidence="6">
    <location>
        <begin position="58"/>
        <end position="77"/>
    </location>
</feature>